<organism evidence="3 4">
    <name type="scientific">Sulfurifustis variabilis</name>
    <dbReference type="NCBI Taxonomy" id="1675686"/>
    <lineage>
        <taxon>Bacteria</taxon>
        <taxon>Pseudomonadati</taxon>
        <taxon>Pseudomonadota</taxon>
        <taxon>Gammaproteobacteria</taxon>
        <taxon>Acidiferrobacterales</taxon>
        <taxon>Acidiferrobacteraceae</taxon>
        <taxon>Sulfurifustis</taxon>
    </lineage>
</organism>
<evidence type="ECO:0000256" key="1">
    <source>
        <dbReference type="SAM" id="Phobius"/>
    </source>
</evidence>
<dbReference type="EMBL" id="AP014936">
    <property type="protein sequence ID" value="BAU50443.1"/>
    <property type="molecule type" value="Genomic_DNA"/>
</dbReference>
<dbReference type="PANTHER" id="PTHR42736:SF1">
    <property type="entry name" value="PROTEIN-GLUTAMINE GAMMA-GLUTAMYLTRANSFERASE"/>
    <property type="match status" value="1"/>
</dbReference>
<feature type="transmembrane region" description="Helical" evidence="1">
    <location>
        <begin position="34"/>
        <end position="51"/>
    </location>
</feature>
<dbReference type="Pfam" id="PF13559">
    <property type="entry name" value="DUF4129"/>
    <property type="match status" value="1"/>
</dbReference>
<dbReference type="InterPro" id="IPR025403">
    <property type="entry name" value="TgpA-like_C"/>
</dbReference>
<dbReference type="InterPro" id="IPR021878">
    <property type="entry name" value="TgpA_N"/>
</dbReference>
<gene>
    <name evidence="3" type="ORF">SVA_3909</name>
</gene>
<feature type="transmembrane region" description="Helical" evidence="1">
    <location>
        <begin position="134"/>
        <end position="151"/>
    </location>
</feature>
<feature type="domain" description="Transglutaminase-like" evidence="2">
    <location>
        <begin position="399"/>
        <end position="470"/>
    </location>
</feature>
<keyword evidence="4" id="KW-1185">Reference proteome</keyword>
<keyword evidence="1" id="KW-0812">Transmembrane</keyword>
<dbReference type="KEGG" id="sva:SVA_3909"/>
<dbReference type="AlphaFoldDB" id="A0A1C7AG45"/>
<accession>A0A1C7AG45</accession>
<reference evidence="3 4" key="1">
    <citation type="submission" date="2015-08" db="EMBL/GenBank/DDBJ databases">
        <title>Complete genome sequence of Sulfurifustis variabilis.</title>
        <authorList>
            <person name="Miura A."/>
            <person name="Kojima H."/>
            <person name="Fukui M."/>
        </authorList>
    </citation>
    <scope>NUCLEOTIDE SEQUENCE [LARGE SCALE GENOMIC DNA]</scope>
    <source>
        <strain evidence="4">skN76</strain>
    </source>
</reference>
<feature type="transmembrane region" description="Helical" evidence="1">
    <location>
        <begin position="110"/>
        <end position="127"/>
    </location>
</feature>
<dbReference type="InterPro" id="IPR052901">
    <property type="entry name" value="Bact_TGase-like"/>
</dbReference>
<evidence type="ECO:0000313" key="4">
    <source>
        <dbReference type="Proteomes" id="UP000218899"/>
    </source>
</evidence>
<dbReference type="Pfam" id="PF11992">
    <property type="entry name" value="TgpA_N"/>
    <property type="match status" value="1"/>
</dbReference>
<dbReference type="InterPro" id="IPR002931">
    <property type="entry name" value="Transglutaminase-like"/>
</dbReference>
<dbReference type="SMART" id="SM00460">
    <property type="entry name" value="TGc"/>
    <property type="match status" value="1"/>
</dbReference>
<proteinExistence type="predicted"/>
<dbReference type="RefSeq" id="WP_169924198.1">
    <property type="nucleotide sequence ID" value="NZ_AP014936.1"/>
</dbReference>
<name>A0A1C7AG45_9GAMM</name>
<dbReference type="InterPro" id="IPR038765">
    <property type="entry name" value="Papain-like_cys_pep_sf"/>
</dbReference>
<dbReference type="Pfam" id="PF01841">
    <property type="entry name" value="Transglut_core"/>
    <property type="match status" value="1"/>
</dbReference>
<dbReference type="Proteomes" id="UP000218899">
    <property type="component" value="Chromosome"/>
</dbReference>
<keyword evidence="1" id="KW-1133">Transmembrane helix</keyword>
<sequence length="656" mass="73608">MSRSTVPLTPVQRQGLAWLLLGGAAALLPLGRELPWWAVAAFAGLLCWRLGIDRRGWPAPGRLLRVALAAFGVALVYARYGSFLGRDPGIALLVWLTGTKALELTDERDAMLWAFLLFLLLLGGFLYDQSPLHAFYALVVVVLVVAGMMRLHEDRPLTPVARFRYAAVVVVQALPLMLLMYVLFPRLPAPLWSLPNPSRAALTGMSDEMRPGSIGELVASGAIAFRVHFDGARPATTDRYWRVRVLWDTDGRVWRTGASYDESPGFEPLGDPVAYRVMLEPTGKTWLPALDMPVIAPANTRIRSGRVLERHQPVNERVVYVLRSHPRHRTGPLPAWERRRALAVPPTSERVRALARSWRQAAEGDDDVVRAALQYFRKESFRYTLSPPRLGDDPVDEFLFETRRGFCEHYAAAFATLMRAAGVATRVVIGYQGGLYNPTGDYDMVRQSDAHAWTEVWLAPRGWVRVDATAAVAPERVEQGIESVVAEGAEARAGEPARFEARWLARAWQRARFTWDYVNLSWFYWVKDYDENRQTRLLDRLGLRDSAGLVLVAGVMGLVLAYALGAGRRRRPGDPLARIYDRYCRKLARAGLARDPHEGPLDYARRAAARWPEQRAAIVAITSRYVSFRYGSAQASPRERTALARAVRRLAVPRAR</sequence>
<feature type="transmembrane region" description="Helical" evidence="1">
    <location>
        <begin position="546"/>
        <end position="565"/>
    </location>
</feature>
<dbReference type="Gene3D" id="3.10.620.30">
    <property type="match status" value="1"/>
</dbReference>
<dbReference type="PANTHER" id="PTHR42736">
    <property type="entry name" value="PROTEIN-GLUTAMINE GAMMA-GLUTAMYLTRANSFERASE"/>
    <property type="match status" value="1"/>
</dbReference>
<evidence type="ECO:0000313" key="3">
    <source>
        <dbReference type="EMBL" id="BAU50443.1"/>
    </source>
</evidence>
<feature type="transmembrane region" description="Helical" evidence="1">
    <location>
        <begin position="163"/>
        <end position="184"/>
    </location>
</feature>
<keyword evidence="1" id="KW-0472">Membrane</keyword>
<protein>
    <submittedName>
        <fullName evidence="3">Transglutaminase</fullName>
    </submittedName>
</protein>
<dbReference type="SUPFAM" id="SSF54001">
    <property type="entry name" value="Cysteine proteinases"/>
    <property type="match status" value="1"/>
</dbReference>
<evidence type="ECO:0000259" key="2">
    <source>
        <dbReference type="SMART" id="SM00460"/>
    </source>
</evidence>